<dbReference type="InterPro" id="IPR036412">
    <property type="entry name" value="HAD-like_sf"/>
</dbReference>
<dbReference type="GO" id="GO:0008967">
    <property type="term" value="F:phosphoglycolate phosphatase activity"/>
    <property type="evidence" value="ECO:0007669"/>
    <property type="project" value="TreeGrafter"/>
</dbReference>
<dbReference type="SUPFAM" id="SSF56784">
    <property type="entry name" value="HAD-like"/>
    <property type="match status" value="1"/>
</dbReference>
<dbReference type="PANTHER" id="PTHR43434">
    <property type="entry name" value="PHOSPHOGLYCOLATE PHOSPHATASE"/>
    <property type="match status" value="1"/>
</dbReference>
<dbReference type="GO" id="GO:0005829">
    <property type="term" value="C:cytosol"/>
    <property type="evidence" value="ECO:0007669"/>
    <property type="project" value="TreeGrafter"/>
</dbReference>
<dbReference type="NCBIfam" id="TIGR01549">
    <property type="entry name" value="HAD-SF-IA-v1"/>
    <property type="match status" value="1"/>
</dbReference>
<dbReference type="PANTHER" id="PTHR43434:SF24">
    <property type="entry name" value="HYDROLASE-RELATED"/>
    <property type="match status" value="1"/>
</dbReference>
<dbReference type="InterPro" id="IPR023198">
    <property type="entry name" value="PGP-like_dom2"/>
</dbReference>
<accession>A0A937HCK1</accession>
<dbReference type="InterPro" id="IPR050155">
    <property type="entry name" value="HAD-like_hydrolase_sf"/>
</dbReference>
<reference evidence="1" key="1">
    <citation type="submission" date="2020-10" db="EMBL/GenBank/DDBJ databases">
        <title>Microbiome of the Black Sea water column analyzed by genome centric metagenomics.</title>
        <authorList>
            <person name="Cabello-Yeves P.J."/>
            <person name="Callieri C."/>
            <person name="Picazo A."/>
            <person name="Mehrshad M."/>
            <person name="Haro-Moreno J.M."/>
            <person name="Roda-Garcia J."/>
            <person name="Dzembekova N."/>
            <person name="Slabakova V."/>
            <person name="Slabakova N."/>
            <person name="Moncheva S."/>
            <person name="Rodriguez-Valera F."/>
        </authorList>
    </citation>
    <scope>NUCLEOTIDE SEQUENCE</scope>
    <source>
        <strain evidence="1">BS307-5m-G5</strain>
    </source>
</reference>
<dbReference type="Gene3D" id="1.10.150.240">
    <property type="entry name" value="Putative phosphatase, domain 2"/>
    <property type="match status" value="1"/>
</dbReference>
<dbReference type="SFLD" id="SFLDS00003">
    <property type="entry name" value="Haloacid_Dehalogenase"/>
    <property type="match status" value="1"/>
</dbReference>
<name>A0A937HCK1_9PROT</name>
<sequence>MRLIVFDCDGTLVDSQQTIITATEAALSSHDFTAPERRDILYAVGLPVDVAMRRHAPQATDDQIINMLDVYRETYQQLVQQDDRGQVMFEGMHEQITKLGSMDETLLGIITMKSRRGLERVVDAYDIRRYFQVLKSADDGPGKPNPDLMLDAMAETGAAPEQTLMVGDTSFDIMMAKAAGTQAIGVGWGYQTIDELEDSGADAIAATPQQLDDLLAAFQP</sequence>
<evidence type="ECO:0000313" key="2">
    <source>
        <dbReference type="Proteomes" id="UP000785783"/>
    </source>
</evidence>
<protein>
    <submittedName>
        <fullName evidence="1">HAD-IA family hydrolase</fullName>
    </submittedName>
</protein>
<dbReference type="InterPro" id="IPR041492">
    <property type="entry name" value="HAD_2"/>
</dbReference>
<dbReference type="InterPro" id="IPR006439">
    <property type="entry name" value="HAD-SF_hydro_IA"/>
</dbReference>
<gene>
    <name evidence="1" type="ORF">ISQ19_01295</name>
</gene>
<dbReference type="Pfam" id="PF13419">
    <property type="entry name" value="HAD_2"/>
    <property type="match status" value="1"/>
</dbReference>
<dbReference type="Gene3D" id="3.40.50.1000">
    <property type="entry name" value="HAD superfamily/HAD-like"/>
    <property type="match status" value="1"/>
</dbReference>
<dbReference type="Proteomes" id="UP000785783">
    <property type="component" value="Unassembled WGS sequence"/>
</dbReference>
<proteinExistence type="predicted"/>
<evidence type="ECO:0000313" key="1">
    <source>
        <dbReference type="EMBL" id="MBL6761314.1"/>
    </source>
</evidence>
<keyword evidence="1" id="KW-0378">Hydrolase</keyword>
<dbReference type="AlphaFoldDB" id="A0A937HCK1"/>
<dbReference type="GO" id="GO:0006281">
    <property type="term" value="P:DNA repair"/>
    <property type="evidence" value="ECO:0007669"/>
    <property type="project" value="TreeGrafter"/>
</dbReference>
<organism evidence="1 2">
    <name type="scientific">PS1 clade bacterium</name>
    <dbReference type="NCBI Taxonomy" id="2175152"/>
    <lineage>
        <taxon>Bacteria</taxon>
        <taxon>Pseudomonadati</taxon>
        <taxon>Pseudomonadota</taxon>
        <taxon>Alphaproteobacteria</taxon>
        <taxon>PS1 clade</taxon>
    </lineage>
</organism>
<comment type="caution">
    <text evidence="1">The sequence shown here is derived from an EMBL/GenBank/DDBJ whole genome shotgun (WGS) entry which is preliminary data.</text>
</comment>
<dbReference type="SFLD" id="SFLDG01129">
    <property type="entry name" value="C1.5:_HAD__Beta-PGM__Phosphata"/>
    <property type="match status" value="1"/>
</dbReference>
<dbReference type="InterPro" id="IPR023214">
    <property type="entry name" value="HAD_sf"/>
</dbReference>
<dbReference type="EMBL" id="JADHOK010000008">
    <property type="protein sequence ID" value="MBL6761314.1"/>
    <property type="molecule type" value="Genomic_DNA"/>
</dbReference>
<dbReference type="NCBIfam" id="TIGR01509">
    <property type="entry name" value="HAD-SF-IA-v3"/>
    <property type="match status" value="1"/>
</dbReference>